<evidence type="ECO:0000313" key="3">
    <source>
        <dbReference type="EMBL" id="UQX13014.1"/>
    </source>
</evidence>
<reference evidence="3" key="1">
    <citation type="submission" date="2022-05" db="EMBL/GenBank/DDBJ databases">
        <title>A methanotrophic Mycobacterium dominates a cave microbial ecosystem.</title>
        <authorList>
            <person name="Van Spanning R.J.M."/>
            <person name="Guan Q."/>
            <person name="Melkonian C."/>
            <person name="Gallant J."/>
            <person name="Polerecky L."/>
            <person name="Flot J.-F."/>
            <person name="Brandt B.W."/>
            <person name="Braster M."/>
            <person name="Iturbe Espinoza P."/>
            <person name="Aerts J."/>
            <person name="Meima-Franke M."/>
            <person name="Piersma S.R."/>
            <person name="Bunduc C."/>
            <person name="Ummels R."/>
            <person name="Pain A."/>
            <person name="Fleming E.J."/>
            <person name="van der Wel N."/>
            <person name="Gherman V.D."/>
            <person name="Sarbu S.M."/>
            <person name="Bodelier P.L.E."/>
            <person name="Bitter W."/>
        </authorList>
    </citation>
    <scope>NUCLEOTIDE SEQUENCE</scope>
    <source>
        <strain evidence="3">Sulfur Cave</strain>
    </source>
</reference>
<evidence type="ECO:0000256" key="1">
    <source>
        <dbReference type="ARBA" id="ARBA00023172"/>
    </source>
</evidence>
<gene>
    <name evidence="3" type="ORF">M5I08_09445</name>
</gene>
<dbReference type="SUPFAM" id="SSF56349">
    <property type="entry name" value="DNA breaking-rejoining enzymes"/>
    <property type="match status" value="1"/>
</dbReference>
<sequence length="98" mass="10869">MFTRANATLGANWSLHDLRHTAAYRMARDPQVSLCDVQWVMGHAHLSTTQRYLNPLAQDVIEGVLAFHARRAEHGPVSPPAAGYRAESLQMLFGKDAV</sequence>
<dbReference type="InterPro" id="IPR011010">
    <property type="entry name" value="DNA_brk_join_enz"/>
</dbReference>
<keyword evidence="1" id="KW-0233">DNA recombination</keyword>
<dbReference type="Gene3D" id="1.10.443.10">
    <property type="entry name" value="Intergrase catalytic core"/>
    <property type="match status" value="1"/>
</dbReference>
<dbReference type="Proteomes" id="UP001056610">
    <property type="component" value="Chromosome"/>
</dbReference>
<dbReference type="InterPro" id="IPR002104">
    <property type="entry name" value="Integrase_catalytic"/>
</dbReference>
<keyword evidence="4" id="KW-1185">Reference proteome</keyword>
<dbReference type="Pfam" id="PF00589">
    <property type="entry name" value="Phage_integrase"/>
    <property type="match status" value="1"/>
</dbReference>
<protein>
    <submittedName>
        <fullName evidence="3">Site-specific integrase</fullName>
    </submittedName>
</protein>
<feature type="domain" description="Tyr recombinase" evidence="2">
    <location>
        <begin position="4"/>
        <end position="56"/>
    </location>
</feature>
<organism evidence="3 4">
    <name type="scientific">Candidatus Mycobacterium methanotrophicum</name>
    <dbReference type="NCBI Taxonomy" id="2943498"/>
    <lineage>
        <taxon>Bacteria</taxon>
        <taxon>Bacillati</taxon>
        <taxon>Actinomycetota</taxon>
        <taxon>Actinomycetes</taxon>
        <taxon>Mycobacteriales</taxon>
        <taxon>Mycobacteriaceae</taxon>
        <taxon>Mycobacterium</taxon>
    </lineage>
</organism>
<dbReference type="EMBL" id="CP097320">
    <property type="protein sequence ID" value="UQX13014.1"/>
    <property type="molecule type" value="Genomic_DNA"/>
</dbReference>
<evidence type="ECO:0000313" key="4">
    <source>
        <dbReference type="Proteomes" id="UP001056610"/>
    </source>
</evidence>
<dbReference type="InterPro" id="IPR013762">
    <property type="entry name" value="Integrase-like_cat_sf"/>
</dbReference>
<name>A0ABY4QT33_9MYCO</name>
<evidence type="ECO:0000259" key="2">
    <source>
        <dbReference type="Pfam" id="PF00589"/>
    </source>
</evidence>
<dbReference type="RefSeq" id="WP_249763332.1">
    <property type="nucleotide sequence ID" value="NZ_CP097320.1"/>
</dbReference>
<dbReference type="CDD" id="cd00397">
    <property type="entry name" value="DNA_BRE_C"/>
    <property type="match status" value="1"/>
</dbReference>
<proteinExistence type="predicted"/>
<accession>A0ABY4QT33</accession>